<keyword evidence="3" id="KW-1185">Reference proteome</keyword>
<protein>
    <submittedName>
        <fullName evidence="2">Uncharacterized protein</fullName>
    </submittedName>
</protein>
<evidence type="ECO:0000256" key="1">
    <source>
        <dbReference type="SAM" id="MobiDB-lite"/>
    </source>
</evidence>
<feature type="compositionally biased region" description="Polar residues" evidence="1">
    <location>
        <begin position="1"/>
        <end position="10"/>
    </location>
</feature>
<dbReference type="EMBL" id="JAQQWI010000005">
    <property type="protein sequence ID" value="KAK8035721.1"/>
    <property type="molecule type" value="Genomic_DNA"/>
</dbReference>
<reference evidence="2 3" key="1">
    <citation type="submission" date="2023-01" db="EMBL/GenBank/DDBJ databases">
        <title>Analysis of 21 Apiospora genomes using comparative genomics revels a genus with tremendous synthesis potential of carbohydrate active enzymes and secondary metabolites.</title>
        <authorList>
            <person name="Sorensen T."/>
        </authorList>
    </citation>
    <scope>NUCLEOTIDE SEQUENCE [LARGE SCALE GENOMIC DNA]</scope>
    <source>
        <strain evidence="2 3">CBS 20057</strain>
    </source>
</reference>
<organism evidence="2 3">
    <name type="scientific">Apiospora marii</name>
    <dbReference type="NCBI Taxonomy" id="335849"/>
    <lineage>
        <taxon>Eukaryota</taxon>
        <taxon>Fungi</taxon>
        <taxon>Dikarya</taxon>
        <taxon>Ascomycota</taxon>
        <taxon>Pezizomycotina</taxon>
        <taxon>Sordariomycetes</taxon>
        <taxon>Xylariomycetidae</taxon>
        <taxon>Amphisphaeriales</taxon>
        <taxon>Apiosporaceae</taxon>
        <taxon>Apiospora</taxon>
    </lineage>
</organism>
<gene>
    <name evidence="2" type="ORF">PG991_001794</name>
</gene>
<sequence>MDQQWLNLAGSSGDILDEDDSTLSPFSSEFSNEYSPYQFVYAEEQPTFTDGRLEMMNLGAPVSQNDIQNFSFASPSIIAAPFVASPISPIMLQPRDWNIPVMGSVSIAQTGTIRLTLGYRRALEEPWIYLKPERIPALVAAYRRGVVKTYADISLKLMRNRVAERRSQVGIVVGVRSSTAALASRTTNDISRLASH</sequence>
<name>A0ABR1SPD6_9PEZI</name>
<accession>A0ABR1SPD6</accession>
<comment type="caution">
    <text evidence="2">The sequence shown here is derived from an EMBL/GenBank/DDBJ whole genome shotgun (WGS) entry which is preliminary data.</text>
</comment>
<evidence type="ECO:0000313" key="3">
    <source>
        <dbReference type="Proteomes" id="UP001396898"/>
    </source>
</evidence>
<dbReference type="Proteomes" id="UP001396898">
    <property type="component" value="Unassembled WGS sequence"/>
</dbReference>
<proteinExistence type="predicted"/>
<evidence type="ECO:0000313" key="2">
    <source>
        <dbReference type="EMBL" id="KAK8035721.1"/>
    </source>
</evidence>
<feature type="region of interest" description="Disordered" evidence="1">
    <location>
        <begin position="1"/>
        <end position="22"/>
    </location>
</feature>